<dbReference type="AlphaFoldDB" id="A0A7J3I6L6"/>
<gene>
    <name evidence="2" type="ORF">ENT87_02295</name>
</gene>
<evidence type="ECO:0000259" key="1">
    <source>
        <dbReference type="Pfam" id="PF01935"/>
    </source>
</evidence>
<keyword evidence="2" id="KW-0547">Nucleotide-binding</keyword>
<dbReference type="InterPro" id="IPR027417">
    <property type="entry name" value="P-loop_NTPase"/>
</dbReference>
<dbReference type="PANTHER" id="PTHR30121">
    <property type="entry name" value="UNCHARACTERIZED PROTEIN YJGR-RELATED"/>
    <property type="match status" value="1"/>
</dbReference>
<protein>
    <submittedName>
        <fullName evidence="2">ATP-binding protein</fullName>
    </submittedName>
</protein>
<dbReference type="Pfam" id="PF01935">
    <property type="entry name" value="DUF87"/>
    <property type="match status" value="1"/>
</dbReference>
<dbReference type="SUPFAM" id="SSF52540">
    <property type="entry name" value="P-loop containing nucleoside triphosphate hydrolases"/>
    <property type="match status" value="1"/>
</dbReference>
<feature type="domain" description="Helicase HerA central" evidence="1">
    <location>
        <begin position="6"/>
        <end position="63"/>
    </location>
</feature>
<keyword evidence="2" id="KW-0067">ATP-binding</keyword>
<proteinExistence type="predicted"/>
<dbReference type="PANTHER" id="PTHR30121:SF6">
    <property type="entry name" value="SLR6007 PROTEIN"/>
    <property type="match status" value="1"/>
</dbReference>
<dbReference type="GO" id="GO:0005524">
    <property type="term" value="F:ATP binding"/>
    <property type="evidence" value="ECO:0007669"/>
    <property type="project" value="UniProtKB-KW"/>
</dbReference>
<comment type="caution">
    <text evidence="2">The sequence shown here is derived from an EMBL/GenBank/DDBJ whole genome shotgun (WGS) entry which is preliminary data.</text>
</comment>
<reference evidence="2" key="1">
    <citation type="journal article" date="2020" name="mSystems">
        <title>Genome- and Community-Level Interaction Insights into Carbon Utilization and Element Cycling Functions of Hydrothermarchaeota in Hydrothermal Sediment.</title>
        <authorList>
            <person name="Zhou Z."/>
            <person name="Liu Y."/>
            <person name="Xu W."/>
            <person name="Pan J."/>
            <person name="Luo Z.H."/>
            <person name="Li M."/>
        </authorList>
    </citation>
    <scope>NUCLEOTIDE SEQUENCE [LARGE SCALE GENOMIC DNA]</scope>
    <source>
        <strain evidence="2">SpSt-618</strain>
    </source>
</reference>
<name>A0A7J3I6L6_9CREN</name>
<dbReference type="InterPro" id="IPR051162">
    <property type="entry name" value="T4SS_component"/>
</dbReference>
<dbReference type="InterPro" id="IPR002789">
    <property type="entry name" value="HerA_central"/>
</dbReference>
<dbReference type="EMBL" id="DTAI01000072">
    <property type="protein sequence ID" value="HGN36369.1"/>
    <property type="molecule type" value="Genomic_DNA"/>
</dbReference>
<dbReference type="Gene3D" id="3.40.50.300">
    <property type="entry name" value="P-loop containing nucleotide triphosphate hydrolases"/>
    <property type="match status" value="1"/>
</dbReference>
<evidence type="ECO:0000313" key="2">
    <source>
        <dbReference type="EMBL" id="HGN36369.1"/>
    </source>
</evidence>
<organism evidence="2">
    <name type="scientific">Ignisphaera aggregans</name>
    <dbReference type="NCBI Taxonomy" id="334771"/>
    <lineage>
        <taxon>Archaea</taxon>
        <taxon>Thermoproteota</taxon>
        <taxon>Thermoprotei</taxon>
        <taxon>Desulfurococcales</taxon>
        <taxon>Desulfurococcaceae</taxon>
        <taxon>Ignisphaera</taxon>
    </lineage>
</organism>
<sequence length="324" mass="36656">MDLDYGSKVYWDPRSTITSHVFIVGPSGSGKSVALSTLSYRIAEKFKSVLTVFDVKAEHYHLLKFSGLDAREFNPLKTPLPLCFCDDSRVNSEQNVNAFLKVFQKVYGISSSLYRTLYENIKYICYRCEPVERLYDVVENIDALNDLVKVFEVYPSRGSDPVEGVLNGHSVFNLKEVFLGSTALSSFIIYYTIDRILRNANLSFSNTPQRVVVLDELWHVAPHIIDELIQILTRYSRGYGIAFFMATQSIDDVGVYADAISGSSALLLAMASPTHSYWSRISRYLNLSRKGVDRAVKLSGQGECVVRMYPFEAPMFIYMDPLES</sequence>
<accession>A0A7J3I6L6</accession>
<dbReference type="CDD" id="cd01127">
    <property type="entry name" value="TrwB_TraG_TraD_VirD4"/>
    <property type="match status" value="1"/>
</dbReference>